<organism evidence="3">
    <name type="scientific">Streptomyces sp. R41</name>
    <dbReference type="NCBI Taxonomy" id="3238632"/>
    <lineage>
        <taxon>Bacteria</taxon>
        <taxon>Bacillati</taxon>
        <taxon>Actinomycetota</taxon>
        <taxon>Actinomycetes</taxon>
        <taxon>Kitasatosporales</taxon>
        <taxon>Streptomycetaceae</taxon>
        <taxon>Streptomyces</taxon>
    </lineage>
</organism>
<feature type="transmembrane region" description="Helical" evidence="2">
    <location>
        <begin position="42"/>
        <end position="63"/>
    </location>
</feature>
<keyword evidence="2" id="KW-1133">Transmembrane helix</keyword>
<reference evidence="3" key="1">
    <citation type="submission" date="2024-07" db="EMBL/GenBank/DDBJ databases">
        <authorList>
            <person name="Yu S.T."/>
        </authorList>
    </citation>
    <scope>NUCLEOTIDE SEQUENCE</scope>
    <source>
        <strain evidence="3">R41</strain>
    </source>
</reference>
<feature type="compositionally biased region" description="Polar residues" evidence="1">
    <location>
        <begin position="133"/>
        <end position="148"/>
    </location>
</feature>
<dbReference type="AlphaFoldDB" id="A0AB39RTV4"/>
<name>A0AB39RTV4_9ACTN</name>
<feature type="region of interest" description="Disordered" evidence="1">
    <location>
        <begin position="119"/>
        <end position="148"/>
    </location>
</feature>
<evidence type="ECO:0000313" key="3">
    <source>
        <dbReference type="EMBL" id="XDQ57976.1"/>
    </source>
</evidence>
<evidence type="ECO:0000256" key="2">
    <source>
        <dbReference type="SAM" id="Phobius"/>
    </source>
</evidence>
<proteinExistence type="predicted"/>
<accession>A0AB39RTV4</accession>
<evidence type="ECO:0000256" key="1">
    <source>
        <dbReference type="SAM" id="MobiDB-lite"/>
    </source>
</evidence>
<sequence>MARVNPNTVSLRGSMAVTGGTSVLTAAGGVAAQFPADAGPMPVLLLYGISGVLAVLTGLTKLYEIRCNRTPEYIAETSLARTARRHQDPDRSMRLALIDRALARNPRVPATHLTALLTDSVPSRDLPPPRHGQQPNRTAQTEGQTSSS</sequence>
<dbReference type="RefSeq" id="WP_369251035.1">
    <property type="nucleotide sequence ID" value="NZ_CP163443.1"/>
</dbReference>
<dbReference type="EMBL" id="CP163443">
    <property type="protein sequence ID" value="XDQ57976.1"/>
    <property type="molecule type" value="Genomic_DNA"/>
</dbReference>
<protein>
    <recommendedName>
        <fullName evidence="4">Transmembrane protein</fullName>
    </recommendedName>
</protein>
<evidence type="ECO:0008006" key="4">
    <source>
        <dbReference type="Google" id="ProtNLM"/>
    </source>
</evidence>
<keyword evidence="2" id="KW-0472">Membrane</keyword>
<keyword evidence="2" id="KW-0812">Transmembrane</keyword>
<gene>
    <name evidence="3" type="ORF">AB5J53_43185</name>
</gene>